<dbReference type="RefSeq" id="WP_305747577.1">
    <property type="nucleotide sequence ID" value="NZ_JAUZEE010000001.1"/>
</dbReference>
<evidence type="ECO:0000259" key="2">
    <source>
        <dbReference type="Pfam" id="PF05239"/>
    </source>
</evidence>
<dbReference type="PANTHER" id="PTHR36505:SF1">
    <property type="entry name" value="BLR1072 PROTEIN"/>
    <property type="match status" value="1"/>
</dbReference>
<dbReference type="InterPro" id="IPR011033">
    <property type="entry name" value="PRC_barrel-like_sf"/>
</dbReference>
<evidence type="ECO:0000313" key="4">
    <source>
        <dbReference type="Proteomes" id="UP001235760"/>
    </source>
</evidence>
<dbReference type="SUPFAM" id="SSF50346">
    <property type="entry name" value="PRC-barrel domain"/>
    <property type="match status" value="1"/>
</dbReference>
<organism evidence="3 4">
    <name type="scientific">Leptothrix discophora</name>
    <dbReference type="NCBI Taxonomy" id="89"/>
    <lineage>
        <taxon>Bacteria</taxon>
        <taxon>Pseudomonadati</taxon>
        <taxon>Pseudomonadota</taxon>
        <taxon>Betaproteobacteria</taxon>
        <taxon>Burkholderiales</taxon>
        <taxon>Sphaerotilaceae</taxon>
        <taxon>Leptothrix</taxon>
    </lineage>
</organism>
<feature type="region of interest" description="Disordered" evidence="1">
    <location>
        <begin position="1"/>
        <end position="22"/>
    </location>
</feature>
<dbReference type="Pfam" id="PF05239">
    <property type="entry name" value="PRC"/>
    <property type="match status" value="1"/>
</dbReference>
<proteinExistence type="predicted"/>
<protein>
    <submittedName>
        <fullName evidence="3">PRC-barrel domain-containing protein</fullName>
    </submittedName>
</protein>
<dbReference type="EMBL" id="JAUZEE010000001">
    <property type="protein sequence ID" value="MDP4299003.1"/>
    <property type="molecule type" value="Genomic_DNA"/>
</dbReference>
<sequence>MSIESSLRDKLGMYAPDDNRESHSLMGADTLIGNDVRSPQGEALGEIRELMIDVASGQVAYAVLSFGGLMGMGEKLFAVPWSALTLDRSHQRFLLNVSKDRLKEAPGFDKKHWPAMADASWSRGVHAFYGTTHRAS</sequence>
<dbReference type="PANTHER" id="PTHR36505">
    <property type="entry name" value="BLR1072 PROTEIN"/>
    <property type="match status" value="1"/>
</dbReference>
<gene>
    <name evidence="3" type="ORF">Q8X39_00005</name>
</gene>
<reference evidence="3 4" key="1">
    <citation type="submission" date="2023-08" db="EMBL/GenBank/DDBJ databases">
        <authorList>
            <person name="Roldan D.M."/>
            <person name="Menes R.J."/>
        </authorList>
    </citation>
    <scope>NUCLEOTIDE SEQUENCE [LARGE SCALE GENOMIC DNA]</scope>
    <source>
        <strain evidence="3 4">CCM 2812</strain>
    </source>
</reference>
<feature type="domain" description="PRC-barrel" evidence="2">
    <location>
        <begin position="26"/>
        <end position="101"/>
    </location>
</feature>
<dbReference type="InterPro" id="IPR027275">
    <property type="entry name" value="PRC-brl_dom"/>
</dbReference>
<evidence type="ECO:0000256" key="1">
    <source>
        <dbReference type="SAM" id="MobiDB-lite"/>
    </source>
</evidence>
<accession>A0ABT9FXQ4</accession>
<comment type="caution">
    <text evidence="3">The sequence shown here is derived from an EMBL/GenBank/DDBJ whole genome shotgun (WGS) entry which is preliminary data.</text>
</comment>
<dbReference type="Proteomes" id="UP001235760">
    <property type="component" value="Unassembled WGS sequence"/>
</dbReference>
<keyword evidence="4" id="KW-1185">Reference proteome</keyword>
<name>A0ABT9FXQ4_LEPDI</name>
<evidence type="ECO:0000313" key="3">
    <source>
        <dbReference type="EMBL" id="MDP4299003.1"/>
    </source>
</evidence>
<dbReference type="Gene3D" id="2.30.30.240">
    <property type="entry name" value="PRC-barrel domain"/>
    <property type="match status" value="1"/>
</dbReference>